<dbReference type="InterPro" id="IPR011990">
    <property type="entry name" value="TPR-like_helical_dom_sf"/>
</dbReference>
<dbReference type="Proteomes" id="UP000552097">
    <property type="component" value="Unassembled WGS sequence"/>
</dbReference>
<dbReference type="Pfam" id="PF13424">
    <property type="entry name" value="TPR_12"/>
    <property type="match status" value="1"/>
</dbReference>
<keyword evidence="1" id="KW-0802">TPR repeat</keyword>
<evidence type="ECO:0000313" key="3">
    <source>
        <dbReference type="EMBL" id="MBB5801286.1"/>
    </source>
</evidence>
<dbReference type="Pfam" id="PF00931">
    <property type="entry name" value="NB-ARC"/>
    <property type="match status" value="1"/>
</dbReference>
<feature type="repeat" description="TPR" evidence="1">
    <location>
        <begin position="501"/>
        <end position="534"/>
    </location>
</feature>
<dbReference type="SMART" id="SM00028">
    <property type="entry name" value="TPR"/>
    <property type="match status" value="4"/>
</dbReference>
<dbReference type="InterPro" id="IPR002182">
    <property type="entry name" value="NB-ARC"/>
</dbReference>
<dbReference type="AlphaFoldDB" id="A0A7W9HFZ8"/>
<evidence type="ECO:0000313" key="4">
    <source>
        <dbReference type="Proteomes" id="UP000552097"/>
    </source>
</evidence>
<evidence type="ECO:0000259" key="2">
    <source>
        <dbReference type="Pfam" id="PF00931"/>
    </source>
</evidence>
<name>A0A7W9HFZ8_9PSEU</name>
<dbReference type="InterPro" id="IPR019734">
    <property type="entry name" value="TPR_rpt"/>
</dbReference>
<reference evidence="3 4" key="1">
    <citation type="submission" date="2020-08" db="EMBL/GenBank/DDBJ databases">
        <title>Sequencing the genomes of 1000 actinobacteria strains.</title>
        <authorList>
            <person name="Klenk H.-P."/>
        </authorList>
    </citation>
    <scope>NUCLEOTIDE SEQUENCE [LARGE SCALE GENOMIC DNA]</scope>
    <source>
        <strain evidence="3 4">DSM 45486</strain>
    </source>
</reference>
<dbReference type="PANTHER" id="PTHR47691:SF3">
    <property type="entry name" value="HTH-TYPE TRANSCRIPTIONAL REGULATOR RV0890C-RELATED"/>
    <property type="match status" value="1"/>
</dbReference>
<dbReference type="InterPro" id="IPR027417">
    <property type="entry name" value="P-loop_NTPase"/>
</dbReference>
<dbReference type="SUPFAM" id="SSF52540">
    <property type="entry name" value="P-loop containing nucleoside triphosphate hydrolases"/>
    <property type="match status" value="1"/>
</dbReference>
<dbReference type="PANTHER" id="PTHR47691">
    <property type="entry name" value="REGULATOR-RELATED"/>
    <property type="match status" value="1"/>
</dbReference>
<sequence>MLALDGPAGVGKTALAVSWAHHIRTQFPDGALFYDLRGWAANEDPAASSEVLEAFLRDLGVAPADLPPALDRRAALLRTRLAGTRTLIVLDNASTTEQVRPLLPGIAGCLVIVTSRRRLSGLAMREGAHLVSLGPLTAKESLSLLRDTFGEQRVARESEAAERIAALCAYLPLAIRVAAERVAAHPHLSLHELADELSAVDKRLDALSHEDEAVRAVFSWSYRALSDGAARLFRFLGLHAGASFSEHVAAALCGVPVDEARRTLGELAAVRLIEQVGHDRYGQHDLLGAYSMERARLEESEGDRESASLRMLDWYLHAAAQANDALAPQYRNPSLNRPTPGTPAPPAFTYTTALAWCDTELGNLVAATRLAHQRGHHTHAWQLPIVLWNFLSLRKHWAEWISTHEAGLAAARAGGDSFGEAWILNNLAHAHRERRRFDLAENELTAALALRRTLCDLTGEAWTLTGLGYLEGDRDDHDAAAKAFAESADVFRQVDDHPGEAVAVNGLGEAHRRLGRFTEALTCFEHALRIMRNAGDRYSEGYTLTKLGATFDAMDRHEDALAQFELALVARREIGDRWGEAETLIARGDAVGRCAPSGARASWVAALAILDELDDPRAADVRDRLGMVPVPRSAVSVTPSASTP</sequence>
<evidence type="ECO:0000256" key="1">
    <source>
        <dbReference type="PROSITE-ProRule" id="PRU00339"/>
    </source>
</evidence>
<dbReference type="SUPFAM" id="SSF48452">
    <property type="entry name" value="TPR-like"/>
    <property type="match status" value="1"/>
</dbReference>
<dbReference type="Gene3D" id="1.25.40.10">
    <property type="entry name" value="Tetratricopeptide repeat domain"/>
    <property type="match status" value="1"/>
</dbReference>
<dbReference type="EMBL" id="JACHMO010000001">
    <property type="protein sequence ID" value="MBB5801286.1"/>
    <property type="molecule type" value="Genomic_DNA"/>
</dbReference>
<dbReference type="GO" id="GO:0043531">
    <property type="term" value="F:ADP binding"/>
    <property type="evidence" value="ECO:0007669"/>
    <property type="project" value="InterPro"/>
</dbReference>
<keyword evidence="4" id="KW-1185">Reference proteome</keyword>
<dbReference type="Gene3D" id="3.40.50.300">
    <property type="entry name" value="P-loop containing nucleotide triphosphate hydrolases"/>
    <property type="match status" value="1"/>
</dbReference>
<comment type="caution">
    <text evidence="3">The sequence shown here is derived from an EMBL/GenBank/DDBJ whole genome shotgun (WGS) entry which is preliminary data.</text>
</comment>
<protein>
    <submittedName>
        <fullName evidence="3">Tetratricopeptide (TPR) repeat protein</fullName>
    </submittedName>
</protein>
<dbReference type="PRINTS" id="PR00364">
    <property type="entry name" value="DISEASERSIST"/>
</dbReference>
<proteinExistence type="predicted"/>
<dbReference type="Pfam" id="PF13374">
    <property type="entry name" value="TPR_10"/>
    <property type="match status" value="1"/>
</dbReference>
<organism evidence="3 4">
    <name type="scientific">Saccharothrix ecbatanensis</name>
    <dbReference type="NCBI Taxonomy" id="1105145"/>
    <lineage>
        <taxon>Bacteria</taxon>
        <taxon>Bacillati</taxon>
        <taxon>Actinomycetota</taxon>
        <taxon>Actinomycetes</taxon>
        <taxon>Pseudonocardiales</taxon>
        <taxon>Pseudonocardiaceae</taxon>
        <taxon>Saccharothrix</taxon>
    </lineage>
</organism>
<feature type="domain" description="NB-ARC" evidence="2">
    <location>
        <begin position="2"/>
        <end position="150"/>
    </location>
</feature>
<dbReference type="PROSITE" id="PS50005">
    <property type="entry name" value="TPR"/>
    <property type="match status" value="1"/>
</dbReference>
<accession>A0A7W9HFZ8</accession>
<gene>
    <name evidence="3" type="ORF">F4560_001054</name>
</gene>